<keyword evidence="3" id="KW-1185">Reference proteome</keyword>
<gene>
    <name evidence="2" type="ORF">PCOR1329_LOCUS19623</name>
</gene>
<evidence type="ECO:0000256" key="1">
    <source>
        <dbReference type="SAM" id="MobiDB-lite"/>
    </source>
</evidence>
<evidence type="ECO:0000313" key="3">
    <source>
        <dbReference type="Proteomes" id="UP001189429"/>
    </source>
</evidence>
<evidence type="ECO:0000313" key="2">
    <source>
        <dbReference type="EMBL" id="CAK0816840.1"/>
    </source>
</evidence>
<organism evidence="2 3">
    <name type="scientific">Prorocentrum cordatum</name>
    <dbReference type="NCBI Taxonomy" id="2364126"/>
    <lineage>
        <taxon>Eukaryota</taxon>
        <taxon>Sar</taxon>
        <taxon>Alveolata</taxon>
        <taxon>Dinophyceae</taxon>
        <taxon>Prorocentrales</taxon>
        <taxon>Prorocentraceae</taxon>
        <taxon>Prorocentrum</taxon>
    </lineage>
</organism>
<feature type="compositionally biased region" description="Polar residues" evidence="1">
    <location>
        <begin position="129"/>
        <end position="149"/>
    </location>
</feature>
<name>A0ABN9RCX6_9DINO</name>
<proteinExistence type="predicted"/>
<reference evidence="2" key="1">
    <citation type="submission" date="2023-10" db="EMBL/GenBank/DDBJ databases">
        <authorList>
            <person name="Chen Y."/>
            <person name="Shah S."/>
            <person name="Dougan E. K."/>
            <person name="Thang M."/>
            <person name="Chan C."/>
        </authorList>
    </citation>
    <scope>NUCLEOTIDE SEQUENCE [LARGE SCALE GENOMIC DNA]</scope>
</reference>
<feature type="non-terminal residue" evidence="2">
    <location>
        <position position="163"/>
    </location>
</feature>
<comment type="caution">
    <text evidence="2">The sequence shown here is derived from an EMBL/GenBank/DDBJ whole genome shotgun (WGS) entry which is preliminary data.</text>
</comment>
<feature type="compositionally biased region" description="Basic and acidic residues" evidence="1">
    <location>
        <begin position="150"/>
        <end position="163"/>
    </location>
</feature>
<dbReference type="Proteomes" id="UP001189429">
    <property type="component" value="Unassembled WGS sequence"/>
</dbReference>
<sequence>MRTSSPCPGSRFKTLGQNALQDKAWTNFQDRLADIAHWFSGLRVESTALAVGVACYPTVSEDEFKKFQCIPDARKALCQILSVDTDDEIQDRMDKLVHTLFRTPAGSTASWAACKPDDDGLEAGDGCDSQPSSLLSASVRSRNAGSTSSRMEKGLEFDGFVER</sequence>
<accession>A0ABN9RCX6</accession>
<protein>
    <submittedName>
        <fullName evidence="2">Uncharacterized protein</fullName>
    </submittedName>
</protein>
<feature type="region of interest" description="Disordered" evidence="1">
    <location>
        <begin position="122"/>
        <end position="163"/>
    </location>
</feature>
<dbReference type="EMBL" id="CAUYUJ010006285">
    <property type="protein sequence ID" value="CAK0816840.1"/>
    <property type="molecule type" value="Genomic_DNA"/>
</dbReference>